<proteinExistence type="predicted"/>
<accession>A0A9J6EWU8</accession>
<dbReference type="Proteomes" id="UP000821866">
    <property type="component" value="Chromosome 1"/>
</dbReference>
<evidence type="ECO:0000313" key="3">
    <source>
        <dbReference type="Proteomes" id="UP000821866"/>
    </source>
</evidence>
<feature type="compositionally biased region" description="Basic residues" evidence="1">
    <location>
        <begin position="110"/>
        <end position="123"/>
    </location>
</feature>
<feature type="region of interest" description="Disordered" evidence="1">
    <location>
        <begin position="95"/>
        <end position="177"/>
    </location>
</feature>
<protein>
    <submittedName>
        <fullName evidence="2">Uncharacterized protein</fullName>
    </submittedName>
</protein>
<dbReference type="EMBL" id="JABSTU010000001">
    <property type="protein sequence ID" value="KAH8038504.1"/>
    <property type="molecule type" value="Genomic_DNA"/>
</dbReference>
<reference evidence="2" key="1">
    <citation type="journal article" date="2020" name="Cell">
        <title>Large-Scale Comparative Analyses of Tick Genomes Elucidate Their Genetic Diversity and Vector Capacities.</title>
        <authorList>
            <consortium name="Tick Genome and Microbiome Consortium (TIGMIC)"/>
            <person name="Jia N."/>
            <person name="Wang J."/>
            <person name="Shi W."/>
            <person name="Du L."/>
            <person name="Sun Y."/>
            <person name="Zhan W."/>
            <person name="Jiang J.F."/>
            <person name="Wang Q."/>
            <person name="Zhang B."/>
            <person name="Ji P."/>
            <person name="Bell-Sakyi L."/>
            <person name="Cui X.M."/>
            <person name="Yuan T.T."/>
            <person name="Jiang B.G."/>
            <person name="Yang W.F."/>
            <person name="Lam T.T."/>
            <person name="Chang Q.C."/>
            <person name="Ding S.J."/>
            <person name="Wang X.J."/>
            <person name="Zhu J.G."/>
            <person name="Ruan X.D."/>
            <person name="Zhao L."/>
            <person name="Wei J.T."/>
            <person name="Ye R.Z."/>
            <person name="Que T.C."/>
            <person name="Du C.H."/>
            <person name="Zhou Y.H."/>
            <person name="Cheng J.X."/>
            <person name="Dai P.F."/>
            <person name="Guo W.B."/>
            <person name="Han X.H."/>
            <person name="Huang E.J."/>
            <person name="Li L.F."/>
            <person name="Wei W."/>
            <person name="Gao Y.C."/>
            <person name="Liu J.Z."/>
            <person name="Shao H.Z."/>
            <person name="Wang X."/>
            <person name="Wang C.C."/>
            <person name="Yang T.C."/>
            <person name="Huo Q.B."/>
            <person name="Li W."/>
            <person name="Chen H.Y."/>
            <person name="Chen S.E."/>
            <person name="Zhou L.G."/>
            <person name="Ni X.B."/>
            <person name="Tian J.H."/>
            <person name="Sheng Y."/>
            <person name="Liu T."/>
            <person name="Pan Y.S."/>
            <person name="Xia L.Y."/>
            <person name="Li J."/>
            <person name="Zhao F."/>
            <person name="Cao W.C."/>
        </authorList>
    </citation>
    <scope>NUCLEOTIDE SEQUENCE</scope>
    <source>
        <strain evidence="2">Rmic-2018</strain>
    </source>
</reference>
<name>A0A9J6EWU8_RHIMP</name>
<sequence>MTLFVKPEYVAYDALLVPVQPSKKKKLFYPAVSAAPLDIDQTPVPAPNQTFVASVEKLCRSRTDSTRPSHECTPHWALCGSHIIGDRCCEERYRVPPFKPPSPSSLGQTGRKKRRHRRRRKSGSRSSSQVAQPTAINPALPPLPGAVALGAPRQGITTDGPPARTSTVGQPCPPHPN</sequence>
<evidence type="ECO:0000313" key="2">
    <source>
        <dbReference type="EMBL" id="KAH8038504.1"/>
    </source>
</evidence>
<dbReference type="AlphaFoldDB" id="A0A9J6EWU8"/>
<comment type="caution">
    <text evidence="2">The sequence shown here is derived from an EMBL/GenBank/DDBJ whole genome shotgun (WGS) entry which is preliminary data.</text>
</comment>
<evidence type="ECO:0000256" key="1">
    <source>
        <dbReference type="SAM" id="MobiDB-lite"/>
    </source>
</evidence>
<keyword evidence="3" id="KW-1185">Reference proteome</keyword>
<organism evidence="2 3">
    <name type="scientific">Rhipicephalus microplus</name>
    <name type="common">Cattle tick</name>
    <name type="synonym">Boophilus microplus</name>
    <dbReference type="NCBI Taxonomy" id="6941"/>
    <lineage>
        <taxon>Eukaryota</taxon>
        <taxon>Metazoa</taxon>
        <taxon>Ecdysozoa</taxon>
        <taxon>Arthropoda</taxon>
        <taxon>Chelicerata</taxon>
        <taxon>Arachnida</taxon>
        <taxon>Acari</taxon>
        <taxon>Parasitiformes</taxon>
        <taxon>Ixodida</taxon>
        <taxon>Ixodoidea</taxon>
        <taxon>Ixodidae</taxon>
        <taxon>Rhipicephalinae</taxon>
        <taxon>Rhipicephalus</taxon>
        <taxon>Boophilus</taxon>
    </lineage>
</organism>
<reference evidence="2" key="2">
    <citation type="submission" date="2021-09" db="EMBL/GenBank/DDBJ databases">
        <authorList>
            <person name="Jia N."/>
            <person name="Wang J."/>
            <person name="Shi W."/>
            <person name="Du L."/>
            <person name="Sun Y."/>
            <person name="Zhan W."/>
            <person name="Jiang J."/>
            <person name="Wang Q."/>
            <person name="Zhang B."/>
            <person name="Ji P."/>
            <person name="Sakyi L.B."/>
            <person name="Cui X."/>
            <person name="Yuan T."/>
            <person name="Jiang B."/>
            <person name="Yang W."/>
            <person name="Lam T.T.-Y."/>
            <person name="Chang Q."/>
            <person name="Ding S."/>
            <person name="Wang X."/>
            <person name="Zhu J."/>
            <person name="Ruan X."/>
            <person name="Zhao L."/>
            <person name="Wei J."/>
            <person name="Que T."/>
            <person name="Du C."/>
            <person name="Cheng J."/>
            <person name="Dai P."/>
            <person name="Han X."/>
            <person name="Huang E."/>
            <person name="Gao Y."/>
            <person name="Liu J."/>
            <person name="Shao H."/>
            <person name="Ye R."/>
            <person name="Li L."/>
            <person name="Wei W."/>
            <person name="Wang X."/>
            <person name="Wang C."/>
            <person name="Huo Q."/>
            <person name="Li W."/>
            <person name="Guo W."/>
            <person name="Chen H."/>
            <person name="Chen S."/>
            <person name="Zhou L."/>
            <person name="Zhou L."/>
            <person name="Ni X."/>
            <person name="Tian J."/>
            <person name="Zhou Y."/>
            <person name="Sheng Y."/>
            <person name="Liu T."/>
            <person name="Pan Y."/>
            <person name="Xia L."/>
            <person name="Li J."/>
            <person name="Zhao F."/>
            <person name="Cao W."/>
        </authorList>
    </citation>
    <scope>NUCLEOTIDE SEQUENCE</scope>
    <source>
        <strain evidence="2">Rmic-2018</strain>
        <tissue evidence="2">Larvae</tissue>
    </source>
</reference>
<gene>
    <name evidence="2" type="ORF">HPB51_001677</name>
</gene>